<organism evidence="6 7">
    <name type="scientific">Paraconexibacter antarcticus</name>
    <dbReference type="NCBI Taxonomy" id="2949664"/>
    <lineage>
        <taxon>Bacteria</taxon>
        <taxon>Bacillati</taxon>
        <taxon>Actinomycetota</taxon>
        <taxon>Thermoleophilia</taxon>
        <taxon>Solirubrobacterales</taxon>
        <taxon>Paraconexibacteraceae</taxon>
        <taxon>Paraconexibacter</taxon>
    </lineage>
</organism>
<sequence>MTSARLAPRMVAALAAVAALGTTPATATAPAPRPAVEHVIGSSRPFDLGGFQTLLPKVDVPAPHRDGYVTHMTAELQYADGRRVPIQRVMLHHLVFLASGQGAGRTSCDDRAGEPFYGTGEEHQDLVLPDGYGYRVAPHMRWRMQAMLMSHSEAYEQVRVVYRYTLVIGRSLTPVKPLWLRANGCTPNPSYDITGGGAPGSVHVKSHDWTMPLSGRIVAVGSHLHGSAYGMKIAEPGCAGRTIVRNRARYGNPHDRVYRLRPTLHEPGPISTGYWMSRIGLPVAKGQVLRVTAAYDAQYPHPQVMAIDHVYVAPDEAAAKTPCAPLPADRHIHWGRHDGSFHFPRVIVPLTRLTAAGAPVPVDRPPGAQTILTARRATIPLKDAQFANPNISIAAGTTLTWKWLDRGVDHNVLLASGPRNVSSPTRGYGATYRRRFDTPGTYRLFCYLHPVTMQEVVTVRTAAGTVPFDEYAGADGRPVWPATRPDPPVSRATPRKGA</sequence>
<evidence type="ECO:0000259" key="5">
    <source>
        <dbReference type="Pfam" id="PF00127"/>
    </source>
</evidence>
<feature type="region of interest" description="Disordered" evidence="3">
    <location>
        <begin position="474"/>
        <end position="498"/>
    </location>
</feature>
<evidence type="ECO:0000256" key="4">
    <source>
        <dbReference type="SAM" id="SignalP"/>
    </source>
</evidence>
<proteinExistence type="predicted"/>
<feature type="signal peptide" evidence="4">
    <location>
        <begin position="1"/>
        <end position="27"/>
    </location>
</feature>
<feature type="domain" description="Blue (type 1) copper" evidence="5">
    <location>
        <begin position="383"/>
        <end position="459"/>
    </location>
</feature>
<name>A0ABY5DSB2_9ACTN</name>
<keyword evidence="2" id="KW-0186">Copper</keyword>
<dbReference type="Proteomes" id="UP001056035">
    <property type="component" value="Chromosome"/>
</dbReference>
<evidence type="ECO:0000313" key="6">
    <source>
        <dbReference type="EMBL" id="UTI64911.1"/>
    </source>
</evidence>
<dbReference type="InterPro" id="IPR000923">
    <property type="entry name" value="BlueCu_1"/>
</dbReference>
<gene>
    <name evidence="6" type="ORF">NBH00_01585</name>
</gene>
<evidence type="ECO:0000256" key="2">
    <source>
        <dbReference type="ARBA" id="ARBA00023008"/>
    </source>
</evidence>
<evidence type="ECO:0000256" key="1">
    <source>
        <dbReference type="ARBA" id="ARBA00022723"/>
    </source>
</evidence>
<evidence type="ECO:0000256" key="3">
    <source>
        <dbReference type="SAM" id="MobiDB-lite"/>
    </source>
</evidence>
<dbReference type="SUPFAM" id="SSF49503">
    <property type="entry name" value="Cupredoxins"/>
    <property type="match status" value="1"/>
</dbReference>
<dbReference type="EMBL" id="CP098502">
    <property type="protein sequence ID" value="UTI64911.1"/>
    <property type="molecule type" value="Genomic_DNA"/>
</dbReference>
<reference evidence="6 7" key="1">
    <citation type="submission" date="2022-06" db="EMBL/GenBank/DDBJ databases">
        <title>Paraconexibacter antarcticus.</title>
        <authorList>
            <person name="Kim C.S."/>
        </authorList>
    </citation>
    <scope>NUCLEOTIDE SEQUENCE [LARGE SCALE GENOMIC DNA]</scope>
    <source>
        <strain evidence="6 7">02-257</strain>
    </source>
</reference>
<protein>
    <submittedName>
        <fullName evidence="6">Plastocyanin/azurin family copper-binding protein</fullName>
    </submittedName>
</protein>
<feature type="chain" id="PRO_5045700543" evidence="4">
    <location>
        <begin position="28"/>
        <end position="498"/>
    </location>
</feature>
<accession>A0ABY5DSB2</accession>
<keyword evidence="4" id="KW-0732">Signal</keyword>
<keyword evidence="1" id="KW-0479">Metal-binding</keyword>
<evidence type="ECO:0000313" key="7">
    <source>
        <dbReference type="Proteomes" id="UP001056035"/>
    </source>
</evidence>
<keyword evidence="7" id="KW-1185">Reference proteome</keyword>
<dbReference type="Pfam" id="PF00127">
    <property type="entry name" value="Copper-bind"/>
    <property type="match status" value="1"/>
</dbReference>
<dbReference type="RefSeq" id="WP_254571603.1">
    <property type="nucleotide sequence ID" value="NZ_CP098502.1"/>
</dbReference>
<dbReference type="Gene3D" id="2.60.40.420">
    <property type="entry name" value="Cupredoxins - blue copper proteins"/>
    <property type="match status" value="1"/>
</dbReference>
<dbReference type="InterPro" id="IPR008972">
    <property type="entry name" value="Cupredoxin"/>
</dbReference>